<protein>
    <recommendedName>
        <fullName evidence="1">Stage 0 sporulation protein A homolog</fullName>
    </recommendedName>
</protein>
<dbReference type="InterPro" id="IPR046947">
    <property type="entry name" value="LytR-like"/>
</dbReference>
<dbReference type="Pfam" id="PF04397">
    <property type="entry name" value="LytTR"/>
    <property type="match status" value="1"/>
</dbReference>
<feature type="modified residue" description="4-aspartylphosphate" evidence="3">
    <location>
        <position position="67"/>
    </location>
</feature>
<keyword evidence="7" id="KW-1185">Reference proteome</keyword>
<dbReference type="Pfam" id="PF00072">
    <property type="entry name" value="Response_reg"/>
    <property type="match status" value="1"/>
</dbReference>
<evidence type="ECO:0000313" key="6">
    <source>
        <dbReference type="EMBL" id="EEG53808.1"/>
    </source>
</evidence>
<dbReference type="InterPro" id="IPR007492">
    <property type="entry name" value="LytTR_DNA-bd_dom"/>
</dbReference>
<dbReference type="Gene3D" id="2.40.50.1020">
    <property type="entry name" value="LytTr DNA-binding domain"/>
    <property type="match status" value="1"/>
</dbReference>
<feature type="domain" description="Response regulatory" evidence="4">
    <location>
        <begin position="14"/>
        <end position="130"/>
    </location>
</feature>
<dbReference type="PANTHER" id="PTHR37299:SF1">
    <property type="entry name" value="STAGE 0 SPORULATION PROTEIN A HOMOLOG"/>
    <property type="match status" value="1"/>
</dbReference>
<reference evidence="6 7" key="1">
    <citation type="submission" date="2009-01" db="EMBL/GenBank/DDBJ databases">
        <authorList>
            <person name="Fulton L."/>
            <person name="Clifton S."/>
            <person name="Fulton B."/>
            <person name="Xu J."/>
            <person name="Minx P."/>
            <person name="Pepin K.H."/>
            <person name="Johnson M."/>
            <person name="Bhonagiri V."/>
            <person name="Nash W.E."/>
            <person name="Mardis E.R."/>
            <person name="Wilson R.K."/>
        </authorList>
    </citation>
    <scope>NUCLEOTIDE SEQUENCE [LARGE SCALE GENOMIC DNA]</scope>
    <source>
        <strain evidence="6 7">DSM 15981</strain>
    </source>
</reference>
<comment type="caution">
    <text evidence="6">The sequence shown here is derived from an EMBL/GenBank/DDBJ whole genome shotgun (WGS) entry which is preliminary data.</text>
</comment>
<evidence type="ECO:0000256" key="1">
    <source>
        <dbReference type="ARBA" id="ARBA00018672"/>
    </source>
</evidence>
<organism evidence="6 7">
    <name type="scientific">[Clostridium] asparagiforme DSM 15981</name>
    <dbReference type="NCBI Taxonomy" id="518636"/>
    <lineage>
        <taxon>Bacteria</taxon>
        <taxon>Bacillati</taxon>
        <taxon>Bacillota</taxon>
        <taxon>Clostridia</taxon>
        <taxon>Lachnospirales</taxon>
        <taxon>Lachnospiraceae</taxon>
        <taxon>Enterocloster</taxon>
    </lineage>
</organism>
<keyword evidence="6" id="KW-0238">DNA-binding</keyword>
<dbReference type="InterPro" id="IPR011006">
    <property type="entry name" value="CheY-like_superfamily"/>
</dbReference>
<dbReference type="AlphaFoldDB" id="C0D4D4"/>
<gene>
    <name evidence="6" type="ORF">CLOSTASPAR_04128</name>
</gene>
<evidence type="ECO:0000259" key="5">
    <source>
        <dbReference type="PROSITE" id="PS50930"/>
    </source>
</evidence>
<dbReference type="HOGENOM" id="CLU_000445_14_2_9"/>
<dbReference type="InterPro" id="IPR001789">
    <property type="entry name" value="Sig_transdc_resp-reg_receiver"/>
</dbReference>
<keyword evidence="3" id="KW-0597">Phosphoprotein</keyword>
<dbReference type="GO" id="GO:0003677">
    <property type="term" value="F:DNA binding"/>
    <property type="evidence" value="ECO:0007669"/>
    <property type="project" value="UniProtKB-KW"/>
</dbReference>
<dbReference type="PANTHER" id="PTHR37299">
    <property type="entry name" value="TRANSCRIPTIONAL REGULATOR-RELATED"/>
    <property type="match status" value="1"/>
</dbReference>
<dbReference type="Proteomes" id="UP000004756">
    <property type="component" value="Unassembled WGS sequence"/>
</dbReference>
<dbReference type="EMBL" id="ACCJ01000332">
    <property type="protein sequence ID" value="EEG53808.1"/>
    <property type="molecule type" value="Genomic_DNA"/>
</dbReference>
<feature type="domain" description="HTH LytTR-type" evidence="5">
    <location>
        <begin position="141"/>
        <end position="242"/>
    </location>
</feature>
<reference evidence="6 7" key="2">
    <citation type="submission" date="2009-02" db="EMBL/GenBank/DDBJ databases">
        <title>Draft genome sequence of Clostridium asparagiforme (DSM 15981).</title>
        <authorList>
            <person name="Sudarsanam P."/>
            <person name="Ley R."/>
            <person name="Guruge J."/>
            <person name="Turnbaugh P.J."/>
            <person name="Mahowald M."/>
            <person name="Liep D."/>
            <person name="Gordon J."/>
        </authorList>
    </citation>
    <scope>NUCLEOTIDE SEQUENCE [LARGE SCALE GENOMIC DNA]</scope>
    <source>
        <strain evidence="6 7">DSM 15981</strain>
    </source>
</reference>
<evidence type="ECO:0000256" key="3">
    <source>
        <dbReference type="PROSITE-ProRule" id="PRU00169"/>
    </source>
</evidence>
<dbReference type="PROSITE" id="PS50930">
    <property type="entry name" value="HTH_LYTTR"/>
    <property type="match status" value="1"/>
</dbReference>
<dbReference type="SMART" id="SM00448">
    <property type="entry name" value="REC"/>
    <property type="match status" value="1"/>
</dbReference>
<evidence type="ECO:0000256" key="2">
    <source>
        <dbReference type="ARBA" id="ARBA00024867"/>
    </source>
</evidence>
<dbReference type="PROSITE" id="PS50110">
    <property type="entry name" value="RESPONSE_REGULATORY"/>
    <property type="match status" value="1"/>
</dbReference>
<name>C0D4D4_9FIRM</name>
<sequence length="246" mass="28140">MTDLQRGNDMDVLKIAICDDTVEECREVEACAARFFGDRRLKARIDTYKDMPELLAADEEYDLYLLDVLMPGMTGIEGAGALQKKVERPVVVFITSSLESAVDGYSVNAAGFVLKPVEAERLEATLERVLRQYLGERRAVLTVTHNRVPVQLKLEKVVYFENRLHRVYVALDDGELLTISHKLSELQEELEGFSQFLRCHQSYIVNLDHVEALEESCFQMAGGQVVPVSRNFYKQSKYAYYHHRLK</sequence>
<evidence type="ECO:0000259" key="4">
    <source>
        <dbReference type="PROSITE" id="PS50110"/>
    </source>
</evidence>
<proteinExistence type="predicted"/>
<dbReference type="Gene3D" id="3.40.50.2300">
    <property type="match status" value="1"/>
</dbReference>
<comment type="function">
    <text evidence="2">May play the central regulatory role in sporulation. It may be an element of the effector pathway responsible for the activation of sporulation genes in response to nutritional stress. Spo0A may act in concert with spo0H (a sigma factor) to control the expression of some genes that are critical to the sporulation process.</text>
</comment>
<dbReference type="GO" id="GO:0000156">
    <property type="term" value="F:phosphorelay response regulator activity"/>
    <property type="evidence" value="ECO:0007669"/>
    <property type="project" value="InterPro"/>
</dbReference>
<dbReference type="SUPFAM" id="SSF52172">
    <property type="entry name" value="CheY-like"/>
    <property type="match status" value="1"/>
</dbReference>
<evidence type="ECO:0000313" key="7">
    <source>
        <dbReference type="Proteomes" id="UP000004756"/>
    </source>
</evidence>
<dbReference type="SMART" id="SM00850">
    <property type="entry name" value="LytTR"/>
    <property type="match status" value="1"/>
</dbReference>
<accession>C0D4D4</accession>